<dbReference type="InterPro" id="IPR006153">
    <property type="entry name" value="Cation/H_exchanger_TM"/>
</dbReference>
<dbReference type="GO" id="GO:0015386">
    <property type="term" value="F:potassium:proton antiporter activity"/>
    <property type="evidence" value="ECO:0007669"/>
    <property type="project" value="TreeGrafter"/>
</dbReference>
<dbReference type="InterPro" id="IPR018422">
    <property type="entry name" value="Cation/H_exchanger_CPA1"/>
</dbReference>
<dbReference type="Gene3D" id="6.10.140.1330">
    <property type="match status" value="1"/>
</dbReference>
<evidence type="ECO:0000313" key="13">
    <source>
        <dbReference type="Proteomes" id="UP000824058"/>
    </source>
</evidence>
<feature type="transmembrane region" description="Helical" evidence="10">
    <location>
        <begin position="349"/>
        <end position="373"/>
    </location>
</feature>
<evidence type="ECO:0000256" key="9">
    <source>
        <dbReference type="ARBA" id="ARBA00023201"/>
    </source>
</evidence>
<keyword evidence="5 10" id="KW-1133">Transmembrane helix</keyword>
<evidence type="ECO:0000256" key="7">
    <source>
        <dbReference type="ARBA" id="ARBA00023065"/>
    </source>
</evidence>
<organism evidence="12 13">
    <name type="scientific">Candidatus Streptococcus faecavium</name>
    <dbReference type="NCBI Taxonomy" id="2838763"/>
    <lineage>
        <taxon>Bacteria</taxon>
        <taxon>Bacillati</taxon>
        <taxon>Bacillota</taxon>
        <taxon>Bacilli</taxon>
        <taxon>Lactobacillales</taxon>
        <taxon>Streptococcaceae</taxon>
        <taxon>Streptococcus</taxon>
    </lineage>
</organism>
<evidence type="ECO:0000313" key="12">
    <source>
        <dbReference type="EMBL" id="HIZ68250.1"/>
    </source>
</evidence>
<evidence type="ECO:0000256" key="2">
    <source>
        <dbReference type="ARBA" id="ARBA00022448"/>
    </source>
</evidence>
<evidence type="ECO:0000256" key="5">
    <source>
        <dbReference type="ARBA" id="ARBA00022989"/>
    </source>
</evidence>
<dbReference type="AlphaFoldDB" id="A0A9D2FWT3"/>
<keyword evidence="9" id="KW-0739">Sodium transport</keyword>
<dbReference type="GO" id="GO:0015385">
    <property type="term" value="F:sodium:proton antiporter activity"/>
    <property type="evidence" value="ECO:0007669"/>
    <property type="project" value="InterPro"/>
</dbReference>
<proteinExistence type="predicted"/>
<dbReference type="PANTHER" id="PTHR10110">
    <property type="entry name" value="SODIUM/HYDROGEN EXCHANGER"/>
    <property type="match status" value="1"/>
</dbReference>
<evidence type="ECO:0000256" key="10">
    <source>
        <dbReference type="SAM" id="Phobius"/>
    </source>
</evidence>
<dbReference type="GO" id="GO:0051453">
    <property type="term" value="P:regulation of intracellular pH"/>
    <property type="evidence" value="ECO:0007669"/>
    <property type="project" value="TreeGrafter"/>
</dbReference>
<reference evidence="12" key="2">
    <citation type="submission" date="2021-04" db="EMBL/GenBank/DDBJ databases">
        <authorList>
            <person name="Gilroy R."/>
        </authorList>
    </citation>
    <scope>NUCLEOTIDE SEQUENCE</scope>
    <source>
        <strain evidence="12">ChiBcolR9-63</strain>
    </source>
</reference>
<keyword evidence="7" id="KW-0406">Ion transport</keyword>
<dbReference type="PANTHER" id="PTHR10110:SF86">
    <property type="entry name" value="SODIUM_HYDROGEN EXCHANGER 7"/>
    <property type="match status" value="1"/>
</dbReference>
<dbReference type="GO" id="GO:0005886">
    <property type="term" value="C:plasma membrane"/>
    <property type="evidence" value="ECO:0007669"/>
    <property type="project" value="UniProtKB-SubCell"/>
</dbReference>
<evidence type="ECO:0000259" key="11">
    <source>
        <dbReference type="Pfam" id="PF00999"/>
    </source>
</evidence>
<evidence type="ECO:0000256" key="8">
    <source>
        <dbReference type="ARBA" id="ARBA00023136"/>
    </source>
</evidence>
<keyword evidence="8 10" id="KW-0472">Membrane</keyword>
<gene>
    <name evidence="12" type="ORF">H9965_07375</name>
</gene>
<feature type="transmembrane region" description="Helical" evidence="10">
    <location>
        <begin position="114"/>
        <end position="135"/>
    </location>
</feature>
<feature type="transmembrane region" description="Helical" evidence="10">
    <location>
        <begin position="312"/>
        <end position="337"/>
    </location>
</feature>
<feature type="transmembrane region" description="Helical" evidence="10">
    <location>
        <begin position="83"/>
        <end position="102"/>
    </location>
</feature>
<evidence type="ECO:0000256" key="4">
    <source>
        <dbReference type="ARBA" id="ARBA00022692"/>
    </source>
</evidence>
<feature type="transmembrane region" description="Helical" evidence="10">
    <location>
        <begin position="273"/>
        <end position="292"/>
    </location>
</feature>
<feature type="transmembrane region" description="Helical" evidence="10">
    <location>
        <begin position="229"/>
        <end position="252"/>
    </location>
</feature>
<sequence length="687" mass="77596">MESSILLIAFFLMLIVSNIINRLYPKIPLPFIQIVLGILVGVLARESTLTLNSELFLALVIGPLNFCEGQESDVMTFVKYKSILAYLILPTVFITMLTVGYVTGKLLPVDIPLAASFALGAALAPTDAVAFLSIAKRFKFPKRVESILTLEGLLNDASGLISFEFAVAALMTGTFSLLTASFSLFWAIIGGILVGILFALLNRGVLSFLEKIDIADVTGALLLELSLPIVSYFVASLFGVSGIIAVVIAGLSQARRFKRIRLFDAELDRVSQIIWETVSFMLNGLVFTVFGYELTRIVEPALVNPLVNNYRLLAIVLTVTVLLFLVRFVMISLYYAFHYRTMVRSLRAAIREILLLTFSGVKGTVSMATILLLPQFNAYAYSLILFTVAAVTLLSFVTGLVVLPYLAQSSDGEEKTDYLTQIAILHEVVQTLEDDLKNTKDEDKGALYAAIDNYNSRIKHLVLEQEPTSVKRELVYLRLMILGIESDGLEHAFSEGRIELVEYRLYQRYLQNLERQINRGFISTFTYFFTISMRGIRRLIRESLSLWPTLRRFLSGQPREIRLTEENRERLTELYLSNTELVLEGLQDLEGVYNSDLIAFMKRSRLQEVEIIETGVFVERVIAHMRSDNIDEMLRGYYLERKVIAEYESRGDITPSYATFLRRNVNKLESYSLKDDLAEPYNHVIIQ</sequence>
<feature type="transmembrane region" description="Helical" evidence="10">
    <location>
        <begin position="177"/>
        <end position="201"/>
    </location>
</feature>
<keyword evidence="2" id="KW-0813">Transport</keyword>
<dbReference type="Pfam" id="PF00999">
    <property type="entry name" value="Na_H_Exchanger"/>
    <property type="match status" value="1"/>
</dbReference>
<keyword evidence="3" id="KW-1003">Cell membrane</keyword>
<comment type="subcellular location">
    <subcellularLocation>
        <location evidence="1">Cell membrane</location>
        <topology evidence="1">Multi-pass membrane protein</topology>
    </subcellularLocation>
</comment>
<evidence type="ECO:0000256" key="1">
    <source>
        <dbReference type="ARBA" id="ARBA00004651"/>
    </source>
</evidence>
<name>A0A9D2FWT3_9STRE</name>
<feature type="transmembrane region" description="Helical" evidence="10">
    <location>
        <begin position="379"/>
        <end position="406"/>
    </location>
</feature>
<feature type="domain" description="Cation/H+ exchanger transmembrane" evidence="11">
    <location>
        <begin position="11"/>
        <end position="407"/>
    </location>
</feature>
<comment type="caution">
    <text evidence="12">The sequence shown here is derived from an EMBL/GenBank/DDBJ whole genome shotgun (WGS) entry which is preliminary data.</text>
</comment>
<accession>A0A9D2FWT3</accession>
<dbReference type="Proteomes" id="UP000824058">
    <property type="component" value="Unassembled WGS sequence"/>
</dbReference>
<keyword evidence="6" id="KW-0915">Sodium</keyword>
<keyword evidence="4 10" id="KW-0812">Transmembrane</keyword>
<evidence type="ECO:0000256" key="6">
    <source>
        <dbReference type="ARBA" id="ARBA00023053"/>
    </source>
</evidence>
<dbReference type="GO" id="GO:0098719">
    <property type="term" value="P:sodium ion import across plasma membrane"/>
    <property type="evidence" value="ECO:0007669"/>
    <property type="project" value="TreeGrafter"/>
</dbReference>
<dbReference type="EMBL" id="DXBD01000048">
    <property type="protein sequence ID" value="HIZ68250.1"/>
    <property type="molecule type" value="Genomic_DNA"/>
</dbReference>
<reference evidence="12" key="1">
    <citation type="journal article" date="2021" name="PeerJ">
        <title>Extensive microbial diversity within the chicken gut microbiome revealed by metagenomics and culture.</title>
        <authorList>
            <person name="Gilroy R."/>
            <person name="Ravi A."/>
            <person name="Getino M."/>
            <person name="Pursley I."/>
            <person name="Horton D.L."/>
            <person name="Alikhan N.F."/>
            <person name="Baker D."/>
            <person name="Gharbi K."/>
            <person name="Hall N."/>
            <person name="Watson M."/>
            <person name="Adriaenssens E.M."/>
            <person name="Foster-Nyarko E."/>
            <person name="Jarju S."/>
            <person name="Secka A."/>
            <person name="Antonio M."/>
            <person name="Oren A."/>
            <person name="Chaudhuri R.R."/>
            <person name="La Ragione R."/>
            <person name="Hildebrand F."/>
            <person name="Pallen M.J."/>
        </authorList>
    </citation>
    <scope>NUCLEOTIDE SEQUENCE</scope>
    <source>
        <strain evidence="12">ChiBcolR9-63</strain>
    </source>
</reference>
<evidence type="ECO:0000256" key="3">
    <source>
        <dbReference type="ARBA" id="ARBA00022475"/>
    </source>
</evidence>
<protein>
    <submittedName>
        <fullName evidence="12">Sodium:proton antiporter</fullName>
    </submittedName>
</protein>